<feature type="binding site" evidence="4">
    <location>
        <position position="159"/>
    </location>
    <ligand>
        <name>AMP</name>
        <dbReference type="ChEBI" id="CHEBI:456215"/>
    </ligand>
</feature>
<dbReference type="GO" id="GO:0005737">
    <property type="term" value="C:cytoplasm"/>
    <property type="evidence" value="ECO:0007669"/>
    <property type="project" value="UniProtKB-SubCell"/>
</dbReference>
<dbReference type="Pfam" id="PF00406">
    <property type="entry name" value="ADK"/>
    <property type="match status" value="1"/>
</dbReference>
<keyword evidence="2 4" id="KW-0547">Nucleotide-binding</keyword>
<keyword evidence="4" id="KW-0545">Nucleotide biosynthesis</keyword>
<evidence type="ECO:0000256" key="1">
    <source>
        <dbReference type="ARBA" id="ARBA00022679"/>
    </source>
</evidence>
<dbReference type="GO" id="GO:0005524">
    <property type="term" value="F:ATP binding"/>
    <property type="evidence" value="ECO:0007669"/>
    <property type="project" value="UniProtKB-UniRule"/>
</dbReference>
<dbReference type="PRINTS" id="PR00094">
    <property type="entry name" value="ADENYLTKNASE"/>
</dbReference>
<keyword evidence="3 4" id="KW-0418">Kinase</keyword>
<feature type="region of interest" description="NMP" evidence="4">
    <location>
        <begin position="30"/>
        <end position="59"/>
    </location>
</feature>
<dbReference type="PANTHER" id="PTHR23359">
    <property type="entry name" value="NUCLEOTIDE KINASE"/>
    <property type="match status" value="1"/>
</dbReference>
<reference evidence="8" key="1">
    <citation type="journal article" date="2004" name="Science">
        <title>Reverse methanogenesis: testing the hypothesis with environmental genomics.</title>
        <authorList>
            <person name="Hallam S.J."/>
            <person name="Putnam N."/>
            <person name="Preston C.M."/>
            <person name="Detter J.C."/>
            <person name="Rokhsar D."/>
            <person name="Richardson P.M."/>
            <person name="DeLong E.F."/>
        </authorList>
    </citation>
    <scope>NUCLEOTIDE SEQUENCE</scope>
</reference>
<feature type="binding site" evidence="4">
    <location>
        <begin position="57"/>
        <end position="59"/>
    </location>
    <ligand>
        <name>AMP</name>
        <dbReference type="ChEBI" id="CHEBI:456215"/>
    </ligand>
</feature>
<feature type="binding site" evidence="4">
    <location>
        <position position="130"/>
    </location>
    <ligand>
        <name>Zn(2+)</name>
        <dbReference type="ChEBI" id="CHEBI:29105"/>
        <note>structural</note>
    </ligand>
</feature>
<feature type="binding site" evidence="4">
    <location>
        <position position="31"/>
    </location>
    <ligand>
        <name>AMP</name>
        <dbReference type="ChEBI" id="CHEBI:456215"/>
    </ligand>
</feature>
<dbReference type="NCBIfam" id="TIGR01351">
    <property type="entry name" value="adk"/>
    <property type="match status" value="1"/>
</dbReference>
<feature type="binding site" evidence="4">
    <location>
        <position position="170"/>
    </location>
    <ligand>
        <name>AMP</name>
        <dbReference type="ChEBI" id="CHEBI:456215"/>
    </ligand>
</feature>
<comment type="caution">
    <text evidence="4">Lacks conserved residue(s) required for the propagation of feature annotation.</text>
</comment>
<dbReference type="Gene3D" id="3.40.50.300">
    <property type="entry name" value="P-loop containing nucleotide triphosphate hydrolases"/>
    <property type="match status" value="1"/>
</dbReference>
<evidence type="ECO:0000256" key="5">
    <source>
        <dbReference type="RuleBase" id="RU003330"/>
    </source>
</evidence>
<evidence type="ECO:0000256" key="6">
    <source>
        <dbReference type="RuleBase" id="RU003331"/>
    </source>
</evidence>
<dbReference type="NCBIfam" id="NF001380">
    <property type="entry name" value="PRK00279.1-2"/>
    <property type="match status" value="1"/>
</dbReference>
<evidence type="ECO:0000256" key="2">
    <source>
        <dbReference type="ARBA" id="ARBA00022741"/>
    </source>
</evidence>
<keyword evidence="4" id="KW-0479">Metal-binding</keyword>
<dbReference type="CDD" id="cd01428">
    <property type="entry name" value="ADK"/>
    <property type="match status" value="1"/>
</dbReference>
<dbReference type="InterPro" id="IPR000850">
    <property type="entry name" value="Adenylat/UMP-CMP_kin"/>
</dbReference>
<sequence>MIIVLFGPPGSGKGTQAKLLAEKYGVPHISTGDILRENLKKETKLGLEAKTYMDKGELVPDDLLIGLIKDRLSESDCASGFLLDGYPRTLPQAETLSKILTELGKNLDVVLNIDVPDEKLLKRLAGRRMCVCGASYHILFNKPKQAGICDLCGSKLYQRDDDKEEAILNRLDVYKNQTQPLIDHYTQAGVMLTINGAADIEVVFNGICRMLDDFGHV</sequence>
<name>Q64AS6_UNCAG</name>
<dbReference type="NCBIfam" id="NF001381">
    <property type="entry name" value="PRK00279.1-3"/>
    <property type="match status" value="1"/>
</dbReference>
<dbReference type="SUPFAM" id="SSF52540">
    <property type="entry name" value="P-loop containing nucleoside triphosphate hydrolases"/>
    <property type="match status" value="1"/>
</dbReference>
<keyword evidence="4 6" id="KW-0067">ATP-binding</keyword>
<dbReference type="InterPro" id="IPR006259">
    <property type="entry name" value="Adenyl_kin_sub"/>
</dbReference>
<dbReference type="GO" id="GO:0008270">
    <property type="term" value="F:zinc ion binding"/>
    <property type="evidence" value="ECO:0007669"/>
    <property type="project" value="UniProtKB-UniRule"/>
</dbReference>
<comment type="subunit">
    <text evidence="4 6">Monomer.</text>
</comment>
<evidence type="ECO:0000256" key="4">
    <source>
        <dbReference type="HAMAP-Rule" id="MF_00235"/>
    </source>
</evidence>
<feature type="binding site" evidence="4">
    <location>
        <position position="152"/>
    </location>
    <ligand>
        <name>Zn(2+)</name>
        <dbReference type="ChEBI" id="CHEBI:29105"/>
        <note>structural</note>
    </ligand>
</feature>
<dbReference type="UniPathway" id="UPA00588">
    <property type="reaction ID" value="UER00649"/>
</dbReference>
<feature type="domain" description="Adenylate kinase active site lid" evidence="7">
    <location>
        <begin position="127"/>
        <end position="161"/>
    </location>
</feature>
<reference evidence="8" key="2">
    <citation type="submission" date="2004-08" db="EMBL/GenBank/DDBJ databases">
        <authorList>
            <person name="Putnam N."/>
            <person name="Detter J.C."/>
            <person name="Richardson P.M."/>
            <person name="Rokhsar D."/>
        </authorList>
    </citation>
    <scope>NUCLEOTIDE SEQUENCE</scope>
</reference>
<dbReference type="FunFam" id="3.40.50.300:FF:000106">
    <property type="entry name" value="Adenylate kinase mitochondrial"/>
    <property type="match status" value="1"/>
</dbReference>
<feature type="binding site" evidence="4">
    <location>
        <position position="198"/>
    </location>
    <ligand>
        <name>ATP</name>
        <dbReference type="ChEBI" id="CHEBI:30616"/>
    </ligand>
</feature>
<dbReference type="GO" id="GO:0004017">
    <property type="term" value="F:AMP kinase activity"/>
    <property type="evidence" value="ECO:0007669"/>
    <property type="project" value="UniProtKB-UniRule"/>
</dbReference>
<dbReference type="GO" id="GO:0044209">
    <property type="term" value="P:AMP salvage"/>
    <property type="evidence" value="ECO:0007669"/>
    <property type="project" value="UniProtKB-UniRule"/>
</dbReference>
<gene>
    <name evidence="4" type="primary">adk</name>
    <name evidence="8" type="ORF">GZ29E12_13</name>
</gene>
<feature type="binding site" evidence="4">
    <location>
        <position position="36"/>
    </location>
    <ligand>
        <name>AMP</name>
        <dbReference type="ChEBI" id="CHEBI:456215"/>
    </ligand>
</feature>
<dbReference type="AlphaFoldDB" id="Q64AS6"/>
<comment type="function">
    <text evidence="4">Catalyzes the reversible transfer of the terminal phosphate group between ATP and AMP. Plays an important role in cellular energy homeostasis and in adenine nucleotide metabolism.</text>
</comment>
<dbReference type="Pfam" id="PF05191">
    <property type="entry name" value="ADK_lid"/>
    <property type="match status" value="1"/>
</dbReference>
<feature type="binding site" evidence="4">
    <location>
        <begin position="10"/>
        <end position="15"/>
    </location>
    <ligand>
        <name>ATP</name>
        <dbReference type="ChEBI" id="CHEBI:30616"/>
    </ligand>
</feature>
<evidence type="ECO:0000313" key="8">
    <source>
        <dbReference type="EMBL" id="AAU83501.1"/>
    </source>
</evidence>
<dbReference type="InterPro" id="IPR033690">
    <property type="entry name" value="Adenylat_kinase_CS"/>
</dbReference>
<dbReference type="EMBL" id="AY714851">
    <property type="protein sequence ID" value="AAU83501.1"/>
    <property type="molecule type" value="Genomic_DNA"/>
</dbReference>
<dbReference type="InterPro" id="IPR027417">
    <property type="entry name" value="P-loop_NTPase"/>
</dbReference>
<proteinExistence type="inferred from homology"/>
<feature type="binding site" evidence="4">
    <location>
        <position position="132"/>
    </location>
    <ligand>
        <name>Zn(2+)</name>
        <dbReference type="ChEBI" id="CHEBI:29105"/>
        <note>structural</note>
    </ligand>
</feature>
<dbReference type="HAMAP" id="MF_00235">
    <property type="entry name" value="Adenylate_kinase_Adk"/>
    <property type="match status" value="1"/>
</dbReference>
<feature type="binding site" evidence="4">
    <location>
        <begin position="135"/>
        <end position="136"/>
    </location>
    <ligand>
        <name>ATP</name>
        <dbReference type="ChEBI" id="CHEBI:30616"/>
    </ligand>
</feature>
<accession>Q64AS6</accession>
<feature type="binding site" evidence="4">
    <location>
        <position position="92"/>
    </location>
    <ligand>
        <name>AMP</name>
        <dbReference type="ChEBI" id="CHEBI:456215"/>
    </ligand>
</feature>
<protein>
    <recommendedName>
        <fullName evidence="4 6">Adenylate kinase</fullName>
        <shortName evidence="4">AK</shortName>
        <ecNumber evidence="4 6">2.7.4.3</ecNumber>
    </recommendedName>
    <alternativeName>
        <fullName evidence="4">ATP-AMP transphosphorylase</fullName>
    </alternativeName>
    <alternativeName>
        <fullName evidence="4">ATP:AMP phosphotransferase</fullName>
    </alternativeName>
    <alternativeName>
        <fullName evidence="4">Adenylate monophosphate kinase</fullName>
    </alternativeName>
</protein>
<organism evidence="8">
    <name type="scientific">Uncultured archaeon GZfos26G2</name>
    <dbReference type="NCBI Taxonomy" id="3386331"/>
    <lineage>
        <taxon>Archaea</taxon>
        <taxon>Methanobacteriati</taxon>
        <taxon>Methanobacteriota</taxon>
        <taxon>Stenosarchaea group</taxon>
        <taxon>Methanomicrobia</taxon>
        <taxon>Candidatus Methanophagales</taxon>
        <taxon>Candidatus Methanophagaceae</taxon>
        <taxon>Candidatus Methanophaga</taxon>
    </lineage>
</organism>
<evidence type="ECO:0000256" key="3">
    <source>
        <dbReference type="ARBA" id="ARBA00022777"/>
    </source>
</evidence>
<comment type="pathway">
    <text evidence="4">Purine metabolism; AMP biosynthesis via salvage pathway; AMP from ADP: step 1/1.</text>
</comment>
<feature type="binding site" evidence="4">
    <location>
        <begin position="85"/>
        <end position="88"/>
    </location>
    <ligand>
        <name>AMP</name>
        <dbReference type="ChEBI" id="CHEBI:456215"/>
    </ligand>
</feature>
<evidence type="ECO:0000259" key="7">
    <source>
        <dbReference type="Pfam" id="PF05191"/>
    </source>
</evidence>
<dbReference type="NCBIfam" id="NF011100">
    <property type="entry name" value="PRK14527.1"/>
    <property type="match status" value="1"/>
</dbReference>
<keyword evidence="4" id="KW-0963">Cytoplasm</keyword>
<feature type="binding site" evidence="4">
    <location>
        <position position="127"/>
    </location>
    <ligand>
        <name>ATP</name>
        <dbReference type="ChEBI" id="CHEBI:30616"/>
    </ligand>
</feature>
<keyword evidence="4" id="KW-0862">Zinc</keyword>
<dbReference type="PROSITE" id="PS00113">
    <property type="entry name" value="ADENYLATE_KINASE"/>
    <property type="match status" value="1"/>
</dbReference>
<comment type="subcellular location">
    <subcellularLocation>
        <location evidence="4 6">Cytoplasm</location>
    </subcellularLocation>
</comment>
<dbReference type="EC" id="2.7.4.3" evidence="4 6"/>
<comment type="domain">
    <text evidence="4">Consists of three domains, a large central CORE domain and two small peripheral domains, NMPbind and LID, which undergo movements during catalysis. The LID domain closes over the site of phosphoryl transfer upon ATP binding. Assembling and dissambling the active center during each catalytic cycle provides an effective means to prevent ATP hydrolysis. Some bacteria have evolved a zinc-coordinating structure that stabilizes the LID domain.</text>
</comment>
<keyword evidence="1 4" id="KW-0808">Transferase</keyword>
<comment type="catalytic activity">
    <reaction evidence="4 6">
        <text>AMP + ATP = 2 ADP</text>
        <dbReference type="Rhea" id="RHEA:12973"/>
        <dbReference type="ChEBI" id="CHEBI:30616"/>
        <dbReference type="ChEBI" id="CHEBI:456215"/>
        <dbReference type="ChEBI" id="CHEBI:456216"/>
        <dbReference type="EC" id="2.7.4.3"/>
    </reaction>
</comment>
<dbReference type="InterPro" id="IPR007862">
    <property type="entry name" value="Adenylate_kinase_lid-dom"/>
</dbReference>
<feature type="binding site" evidence="4">
    <location>
        <position position="149"/>
    </location>
    <ligand>
        <name>Zn(2+)</name>
        <dbReference type="ChEBI" id="CHEBI:29105"/>
        <note>structural</note>
    </ligand>
</feature>
<comment type="similarity">
    <text evidence="4 5">Belongs to the adenylate kinase family.</text>
</comment>